<dbReference type="KEGG" id="mhk:DFR87_00175"/>
<reference evidence="1 2" key="1">
    <citation type="submission" date="2018-05" db="EMBL/GenBank/DDBJ databases">
        <title>Complete Genome Sequences of Extremely Thermoacidophilic, Metal-Mobilizing Type-Strain Members of the Archaeal Family Sulfolobaceae: Acidianus brierleyi DSM-1651T, Acidianus sulfidivorans DSM-18786T, Metallosphaera hakonensis DSM-7519T, and Metallosphaera prunae DSM-10039T.</title>
        <authorList>
            <person name="Counts J.A."/>
            <person name="Kelly R.M."/>
        </authorList>
    </citation>
    <scope>NUCLEOTIDE SEQUENCE [LARGE SCALE GENOMIC DNA]</scope>
    <source>
        <strain evidence="1 2">HO1-1</strain>
    </source>
</reference>
<reference evidence="2" key="2">
    <citation type="submission" date="2020-03" db="EMBL/GenBank/DDBJ databases">
        <title>Complete Genome Sequences of Extremely Thermoacidophilic, Metal-Mobilizing Type-Strain Members of the Archaeal Family Sulfolobaceae: Acidianus brierleyi DSM-1651T, Acidianus sulfidivorans DSM-18786T, Metallosphaera hakonensis DSM-7519T, and Metallosphaera prunae DSM-10039T.</title>
        <authorList>
            <person name="Counts J.A."/>
            <person name="Kelly R.M."/>
        </authorList>
    </citation>
    <scope>NUCLEOTIDE SEQUENCE [LARGE SCALE GENOMIC DNA]</scope>
    <source>
        <strain evidence="2">HO1-1</strain>
    </source>
</reference>
<keyword evidence="2" id="KW-1185">Reference proteome</keyword>
<sequence length="454" mass="50502">MPSVVVTLLIVLVTLMLAIGVFGIYTTYFAAQGSVIGSNEIVVSQSKETQIFVSPITFKGIGPSYTTFNVSFLLWYSTPVKNVVLIPFVINPLPGLGTYLYSPQGTVNASIETNSTGEVEVLPHFTLDYPVYTPQGQQLEVNAPAYNVTSTGTYIVHSTVKPGEIIVVWLLTNEFGKWYRLGYFFVNPANAGLGLYVITHSGQYLGNSKNVNFKPPHLFSNNQGVQTGLWFEPLGNATVNSTIFYAVINTTSGYYYIKIYQSGLEIYATTNYTTNSNSGARMTTEPIGDVNPYNWYFVNFTYGHQTSNETKGNNITLYTESGKLIGNTSFPIPGQTNSYEVSITFGSPNSFDEISQAFLVTKQSNSNDAYFYNVSTIMLKHNPYYNNTETYNWTINHARNILHGIVYWYFVYPSSSPPTELYATVWYWPKGSGSAQYANLTYIPESGPDTWVIG</sequence>
<dbReference type="RefSeq" id="WP_054836996.1">
    <property type="nucleotide sequence ID" value="NZ_BBBA01000019.1"/>
</dbReference>
<dbReference type="GeneID" id="36833711"/>
<evidence type="ECO:0000313" key="2">
    <source>
        <dbReference type="Proteomes" id="UP000247586"/>
    </source>
</evidence>
<dbReference type="EMBL" id="CP029287">
    <property type="protein sequence ID" value="AWR98385.1"/>
    <property type="molecule type" value="Genomic_DNA"/>
</dbReference>
<accession>A0A2U9IQT6</accession>
<proteinExistence type="predicted"/>
<evidence type="ECO:0000313" key="1">
    <source>
        <dbReference type="EMBL" id="AWR98385.1"/>
    </source>
</evidence>
<dbReference type="OrthoDB" id="34421at2157"/>
<name>A0A2U9IQT6_9CREN</name>
<dbReference type="Proteomes" id="UP000247586">
    <property type="component" value="Chromosome"/>
</dbReference>
<reference evidence="2" key="3">
    <citation type="submission" date="2020-03" db="EMBL/GenBank/DDBJ databases">
        <title>Sequencing and Assembly of Multiple Reported Metal-Biooxidizing Members of the Extremely Thermoacidophilic Archaeal Family Sulfolobaceae.</title>
        <authorList>
            <person name="Counts J.A."/>
            <person name="Kelly R.M."/>
        </authorList>
    </citation>
    <scope>NUCLEOTIDE SEQUENCE [LARGE SCALE GENOMIC DNA]</scope>
    <source>
        <strain evidence="2">HO1-1</strain>
    </source>
</reference>
<protein>
    <submittedName>
        <fullName evidence="1">Uncharacterized protein</fullName>
    </submittedName>
</protein>
<organism evidence="1 2">
    <name type="scientific">Metallosphaera hakonensis JCM 8857 = DSM 7519</name>
    <dbReference type="NCBI Taxonomy" id="1293036"/>
    <lineage>
        <taxon>Archaea</taxon>
        <taxon>Thermoproteota</taxon>
        <taxon>Thermoprotei</taxon>
        <taxon>Sulfolobales</taxon>
        <taxon>Sulfolobaceae</taxon>
        <taxon>Metallosphaera</taxon>
    </lineage>
</organism>
<gene>
    <name evidence="1" type="ORF">DFR87_00175</name>
</gene>
<dbReference type="AlphaFoldDB" id="A0A2U9IQT6"/>